<name>A0ABS3BFY2_9GAMM</name>
<protein>
    <recommendedName>
        <fullName evidence="3">Concanavalin A-like lectin/glucanases superfamily protein</fullName>
    </recommendedName>
</protein>
<evidence type="ECO:0008006" key="3">
    <source>
        <dbReference type="Google" id="ProtNLM"/>
    </source>
</evidence>
<reference evidence="1 2" key="1">
    <citation type="submission" date="2021-02" db="EMBL/GenBank/DDBJ databases">
        <title>PHA producing bacteria isolated from coastal sediment in Guangdong, Shenzhen.</title>
        <authorList>
            <person name="Zheng W."/>
            <person name="Yu S."/>
            <person name="Huang Y."/>
        </authorList>
    </citation>
    <scope>NUCLEOTIDE SEQUENCE [LARGE SCALE GENOMIC DNA]</scope>
    <source>
        <strain evidence="1 2">TN21-5</strain>
    </source>
</reference>
<sequence length="259" mass="27987">MNSLKTSLALLGLTSLMMGCGSDKTRYVDVITEVPVEHPVEYMPVDGYVLGFWVMDQEEACDGFCVNDYSAYGNLLYAQSPDYGEPDTAPIGTEAGEIGQVLNFNGAYQLSTGPDSVLANTVIGERFTLHVRARSQSEELGSAVSLGSQRGQALDLQMNGDTAVLHLPNQDRRLVIGLPETDWQELWISSDGDQLQVQLGCEAVAGFDRAMGQPMLSRGTTGIMVGAGWGSVAQTPLKGEVDMVRLSRQEEANLFCNQP</sequence>
<dbReference type="InterPro" id="IPR013320">
    <property type="entry name" value="ConA-like_dom_sf"/>
</dbReference>
<organism evidence="1 2">
    <name type="scientific">Marinobacter daepoensis</name>
    <dbReference type="NCBI Taxonomy" id="262077"/>
    <lineage>
        <taxon>Bacteria</taxon>
        <taxon>Pseudomonadati</taxon>
        <taxon>Pseudomonadota</taxon>
        <taxon>Gammaproteobacteria</taxon>
        <taxon>Pseudomonadales</taxon>
        <taxon>Marinobacteraceae</taxon>
        <taxon>Marinobacter</taxon>
    </lineage>
</organism>
<dbReference type="PROSITE" id="PS51257">
    <property type="entry name" value="PROKAR_LIPOPROTEIN"/>
    <property type="match status" value="1"/>
</dbReference>
<accession>A0ABS3BFY2</accession>
<proteinExistence type="predicted"/>
<dbReference type="Proteomes" id="UP000664344">
    <property type="component" value="Unassembled WGS sequence"/>
</dbReference>
<dbReference type="EMBL" id="JAFKDB010000019">
    <property type="protein sequence ID" value="MBN7770748.1"/>
    <property type="molecule type" value="Genomic_DNA"/>
</dbReference>
<comment type="caution">
    <text evidence="1">The sequence shown here is derived from an EMBL/GenBank/DDBJ whole genome shotgun (WGS) entry which is preliminary data.</text>
</comment>
<evidence type="ECO:0000313" key="1">
    <source>
        <dbReference type="EMBL" id="MBN7770748.1"/>
    </source>
</evidence>
<dbReference type="SUPFAM" id="SSF49899">
    <property type="entry name" value="Concanavalin A-like lectins/glucanases"/>
    <property type="match status" value="1"/>
</dbReference>
<keyword evidence="2" id="KW-1185">Reference proteome</keyword>
<gene>
    <name evidence="1" type="ORF">JYP53_12650</name>
</gene>
<dbReference type="RefSeq" id="WP_029652391.1">
    <property type="nucleotide sequence ID" value="NZ_JAFKDB010000019.1"/>
</dbReference>
<evidence type="ECO:0000313" key="2">
    <source>
        <dbReference type="Proteomes" id="UP000664344"/>
    </source>
</evidence>